<protein>
    <submittedName>
        <fullName evidence="1">Uncharacterized protein</fullName>
    </submittedName>
</protein>
<reference evidence="1" key="1">
    <citation type="submission" date="2023-05" db="EMBL/GenBank/DDBJ databases">
        <authorList>
            <person name="Stuckert A."/>
        </authorList>
    </citation>
    <scope>NUCLEOTIDE SEQUENCE</scope>
</reference>
<name>A0ABN9E9J8_9NEOB</name>
<evidence type="ECO:0000313" key="2">
    <source>
        <dbReference type="Proteomes" id="UP001162483"/>
    </source>
</evidence>
<evidence type="ECO:0000313" key="1">
    <source>
        <dbReference type="EMBL" id="CAI9581469.1"/>
    </source>
</evidence>
<comment type="caution">
    <text evidence="1">The sequence shown here is derived from an EMBL/GenBank/DDBJ whole genome shotgun (WGS) entry which is preliminary data.</text>
</comment>
<proteinExistence type="predicted"/>
<accession>A0ABN9E9J8</accession>
<sequence length="80" mass="8811">TKQCAGADRGKICIVYIQVSPLSVIHGNRRVPTGNHWPGPSDRQVRLANGGSGTLYPEKQNHVYIRDFAQPCCPPLRNTV</sequence>
<dbReference type="Proteomes" id="UP001162483">
    <property type="component" value="Unassembled WGS sequence"/>
</dbReference>
<organism evidence="1 2">
    <name type="scientific">Staurois parvus</name>
    <dbReference type="NCBI Taxonomy" id="386267"/>
    <lineage>
        <taxon>Eukaryota</taxon>
        <taxon>Metazoa</taxon>
        <taxon>Chordata</taxon>
        <taxon>Craniata</taxon>
        <taxon>Vertebrata</taxon>
        <taxon>Euteleostomi</taxon>
        <taxon>Amphibia</taxon>
        <taxon>Batrachia</taxon>
        <taxon>Anura</taxon>
        <taxon>Neobatrachia</taxon>
        <taxon>Ranoidea</taxon>
        <taxon>Ranidae</taxon>
        <taxon>Staurois</taxon>
    </lineage>
</organism>
<dbReference type="EMBL" id="CATNWA010015273">
    <property type="protein sequence ID" value="CAI9581469.1"/>
    <property type="molecule type" value="Genomic_DNA"/>
</dbReference>
<gene>
    <name evidence="1" type="ORF">SPARVUS_LOCUS9486000</name>
</gene>
<keyword evidence="2" id="KW-1185">Reference proteome</keyword>
<feature type="non-terminal residue" evidence="1">
    <location>
        <position position="1"/>
    </location>
</feature>